<keyword evidence="6" id="KW-1185">Reference proteome</keyword>
<protein>
    <recommendedName>
        <fullName evidence="1">diguanylate cyclase</fullName>
        <ecNumber evidence="1">2.7.7.65</ecNumber>
    </recommendedName>
</protein>
<comment type="catalytic activity">
    <reaction evidence="2">
        <text>2 GTP = 3',3'-c-di-GMP + 2 diphosphate</text>
        <dbReference type="Rhea" id="RHEA:24898"/>
        <dbReference type="ChEBI" id="CHEBI:33019"/>
        <dbReference type="ChEBI" id="CHEBI:37565"/>
        <dbReference type="ChEBI" id="CHEBI:58805"/>
        <dbReference type="EC" id="2.7.7.65"/>
    </reaction>
</comment>
<dbReference type="InterPro" id="IPR043128">
    <property type="entry name" value="Rev_trsase/Diguanyl_cyclase"/>
</dbReference>
<dbReference type="Pfam" id="PF00990">
    <property type="entry name" value="GGDEF"/>
    <property type="match status" value="1"/>
</dbReference>
<comment type="caution">
    <text evidence="5">The sequence shown here is derived from an EMBL/GenBank/DDBJ whole genome shotgun (WGS) entry which is preliminary data.</text>
</comment>
<evidence type="ECO:0000313" key="5">
    <source>
        <dbReference type="EMBL" id="MFK2929472.1"/>
    </source>
</evidence>
<dbReference type="CDD" id="cd01949">
    <property type="entry name" value="GGDEF"/>
    <property type="match status" value="1"/>
</dbReference>
<dbReference type="InterPro" id="IPR029787">
    <property type="entry name" value="Nucleotide_cyclase"/>
</dbReference>
<keyword evidence="3" id="KW-0812">Transmembrane</keyword>
<dbReference type="Gene3D" id="3.30.70.270">
    <property type="match status" value="1"/>
</dbReference>
<dbReference type="SMART" id="SM00267">
    <property type="entry name" value="GGDEF"/>
    <property type="match status" value="1"/>
</dbReference>
<evidence type="ECO:0000259" key="4">
    <source>
        <dbReference type="PROSITE" id="PS50887"/>
    </source>
</evidence>
<sequence>MPRWSRNLQRWTAWVAFASSLCWRAGLAVQHIADPDTYLEQTQSLATVDHPRFLQQLALLNQEAARLTSDQLWRLRYSNAWEAMYENDYPKSEALFQDIIRHAGNRALADKASATLLSQLMLTRHYPEAFELADRLAARLPKVADAEVRRSMLLNLSQSLALAGQIDLAVQYARVALTEAASGKSSCYSAASLVAGLSLGHRLKLDSPELQQAIQACTAAKVPVFSTDLQLTVVDLYRLAGQPHKALALLDRIAPSVEADGYAANKLEALVLRAQALAAIGDDDAARKAAQAVVAMQKTGDWPRDAYEVLYRIEKKQGHTAAALDYYEKYVALDKAYLDDVNVRTVAYETVQQHVLLQKLETESLSRQNALLRMRQTLDAKTAETNRLYLALLLMALVSAALWMFRLKRSQLRFKKLSHLDGLTAIFNRQHFMSEVERTLRLLERRAGTACLVFIDLDHFKHINDTYGHAVGDDVLRQVVVASKQHLRPVDLFGRLGGEEFGILLVECTRTQSMVIADRIRLAIEETRVEDDGVVVGVSASAGLSFTDACGHDLQCLCKEADAALYRAKRGGRNRVVAGAEYGCPVEA</sequence>
<evidence type="ECO:0000256" key="1">
    <source>
        <dbReference type="ARBA" id="ARBA00012528"/>
    </source>
</evidence>
<keyword evidence="3" id="KW-1133">Transmembrane helix</keyword>
<evidence type="ECO:0000313" key="6">
    <source>
        <dbReference type="Proteomes" id="UP001620397"/>
    </source>
</evidence>
<dbReference type="PANTHER" id="PTHR45138:SF9">
    <property type="entry name" value="DIGUANYLATE CYCLASE DGCM-RELATED"/>
    <property type="match status" value="1"/>
</dbReference>
<dbReference type="InterPro" id="IPR000160">
    <property type="entry name" value="GGDEF_dom"/>
</dbReference>
<proteinExistence type="predicted"/>
<dbReference type="Proteomes" id="UP001620397">
    <property type="component" value="Unassembled WGS sequence"/>
</dbReference>
<dbReference type="PROSITE" id="PS50887">
    <property type="entry name" value="GGDEF"/>
    <property type="match status" value="1"/>
</dbReference>
<dbReference type="InterPro" id="IPR011990">
    <property type="entry name" value="TPR-like_helical_dom_sf"/>
</dbReference>
<feature type="domain" description="GGDEF" evidence="4">
    <location>
        <begin position="448"/>
        <end position="581"/>
    </location>
</feature>
<dbReference type="Gene3D" id="1.25.40.10">
    <property type="entry name" value="Tetratricopeptide repeat domain"/>
    <property type="match status" value="2"/>
</dbReference>
<organism evidence="5 6">
    <name type="scientific">Dyella agri</name>
    <dbReference type="NCBI Taxonomy" id="1926869"/>
    <lineage>
        <taxon>Bacteria</taxon>
        <taxon>Pseudomonadati</taxon>
        <taxon>Pseudomonadota</taxon>
        <taxon>Gammaproteobacteria</taxon>
        <taxon>Lysobacterales</taxon>
        <taxon>Rhodanobacteraceae</taxon>
        <taxon>Dyella</taxon>
    </lineage>
</organism>
<evidence type="ECO:0000256" key="3">
    <source>
        <dbReference type="SAM" id="Phobius"/>
    </source>
</evidence>
<dbReference type="EC" id="2.7.7.65" evidence="1"/>
<dbReference type="NCBIfam" id="TIGR00254">
    <property type="entry name" value="GGDEF"/>
    <property type="match status" value="1"/>
</dbReference>
<feature type="transmembrane region" description="Helical" evidence="3">
    <location>
        <begin position="388"/>
        <end position="407"/>
    </location>
</feature>
<dbReference type="SUPFAM" id="SSF55073">
    <property type="entry name" value="Nucleotide cyclase"/>
    <property type="match status" value="1"/>
</dbReference>
<dbReference type="PANTHER" id="PTHR45138">
    <property type="entry name" value="REGULATORY COMPONENTS OF SENSORY TRANSDUCTION SYSTEM"/>
    <property type="match status" value="1"/>
</dbReference>
<keyword evidence="3" id="KW-0472">Membrane</keyword>
<dbReference type="EMBL" id="JADIKL010000001">
    <property type="protein sequence ID" value="MFK2929472.1"/>
    <property type="molecule type" value="Genomic_DNA"/>
</dbReference>
<dbReference type="SUPFAM" id="SSF48452">
    <property type="entry name" value="TPR-like"/>
    <property type="match status" value="1"/>
</dbReference>
<evidence type="ECO:0000256" key="2">
    <source>
        <dbReference type="ARBA" id="ARBA00034247"/>
    </source>
</evidence>
<dbReference type="InterPro" id="IPR050469">
    <property type="entry name" value="Diguanylate_Cyclase"/>
</dbReference>
<accession>A0ABW8KE92</accession>
<name>A0ABW8KE92_9GAMM</name>
<gene>
    <name evidence="5" type="ORF">ISP14_01590</name>
</gene>
<reference evidence="5 6" key="1">
    <citation type="submission" date="2020-10" db="EMBL/GenBank/DDBJ databases">
        <title>Phylogeny of dyella-like bacteria.</title>
        <authorList>
            <person name="Fu J."/>
        </authorList>
    </citation>
    <scope>NUCLEOTIDE SEQUENCE [LARGE SCALE GENOMIC DNA]</scope>
    <source>
        <strain evidence="5 6">DKC-1</strain>
    </source>
</reference>